<evidence type="ECO:0000313" key="3">
    <source>
        <dbReference type="Proteomes" id="UP001446871"/>
    </source>
</evidence>
<organism evidence="2 3">
    <name type="scientific">Apiospora saccharicola</name>
    <dbReference type="NCBI Taxonomy" id="335842"/>
    <lineage>
        <taxon>Eukaryota</taxon>
        <taxon>Fungi</taxon>
        <taxon>Dikarya</taxon>
        <taxon>Ascomycota</taxon>
        <taxon>Pezizomycotina</taxon>
        <taxon>Sordariomycetes</taxon>
        <taxon>Xylariomycetidae</taxon>
        <taxon>Amphisphaeriales</taxon>
        <taxon>Apiosporaceae</taxon>
        <taxon>Apiospora</taxon>
    </lineage>
</organism>
<accession>A0ABR1WGG9</accession>
<dbReference type="EMBL" id="JAQQWM010000001">
    <property type="protein sequence ID" value="KAK8082604.1"/>
    <property type="molecule type" value="Genomic_DNA"/>
</dbReference>
<evidence type="ECO:0000313" key="2">
    <source>
        <dbReference type="EMBL" id="KAK8082604.1"/>
    </source>
</evidence>
<dbReference type="Proteomes" id="UP001446871">
    <property type="component" value="Unassembled WGS sequence"/>
</dbReference>
<evidence type="ECO:0008006" key="4">
    <source>
        <dbReference type="Google" id="ProtNLM"/>
    </source>
</evidence>
<evidence type="ECO:0000256" key="1">
    <source>
        <dbReference type="SAM" id="MobiDB-lite"/>
    </source>
</evidence>
<keyword evidence="3" id="KW-1185">Reference proteome</keyword>
<sequence>MHVTRLRLVSWYSTSLRRLKRTSGPDSGSASNERNEDDEIENEVFVPCDDDYPVIPPPPPSIILEDPPKYLSVIQIRKFATPRGFLKDTSRVALYRLYELIVLDLVLDYRNCLEAFWRKRDWPAGEIADPADDVPVRYAFLAGCTYLLARSFNQRVKLGLDRNMPALMVPEEAEAARNVPEHLRKWEEVPQWAKDVLPLSGTYVLPTRDGELLESKQDKRADPDLAKNILLWTPHIFFT</sequence>
<reference evidence="2 3" key="1">
    <citation type="submission" date="2023-01" db="EMBL/GenBank/DDBJ databases">
        <title>Analysis of 21 Apiospora genomes using comparative genomics revels a genus with tremendous synthesis potential of carbohydrate active enzymes and secondary metabolites.</title>
        <authorList>
            <person name="Sorensen T."/>
        </authorList>
    </citation>
    <scope>NUCLEOTIDE SEQUENCE [LARGE SCALE GENOMIC DNA]</scope>
    <source>
        <strain evidence="2 3">CBS 83171</strain>
    </source>
</reference>
<comment type="caution">
    <text evidence="2">The sequence shown here is derived from an EMBL/GenBank/DDBJ whole genome shotgun (WGS) entry which is preliminary data.</text>
</comment>
<name>A0ABR1WGG9_9PEZI</name>
<feature type="region of interest" description="Disordered" evidence="1">
    <location>
        <begin position="19"/>
        <end position="40"/>
    </location>
</feature>
<protein>
    <recommendedName>
        <fullName evidence="4">DNA-binding protein</fullName>
    </recommendedName>
</protein>
<gene>
    <name evidence="2" type="ORF">PG996_001385</name>
</gene>
<proteinExistence type="predicted"/>